<reference evidence="2 3" key="1">
    <citation type="journal article" date="2023" name="Mol. Biol. Evol.">
        <title>Genomics of Secondarily Temperate Adaptation in the Only Non-Antarctic Icefish.</title>
        <authorList>
            <person name="Rivera-Colon A.G."/>
            <person name="Rayamajhi N."/>
            <person name="Minhas B.F."/>
            <person name="Madrigal G."/>
            <person name="Bilyk K.T."/>
            <person name="Yoon V."/>
            <person name="Hune M."/>
            <person name="Gregory S."/>
            <person name="Cheng C.H.C."/>
            <person name="Catchen J.M."/>
        </authorList>
    </citation>
    <scope>NUCLEOTIDE SEQUENCE [LARGE SCALE GENOMIC DNA]</scope>
    <source>
        <tissue evidence="2">White muscle</tissue>
    </source>
</reference>
<dbReference type="AlphaFoldDB" id="A0AAN8HQI9"/>
<evidence type="ECO:0000313" key="2">
    <source>
        <dbReference type="EMBL" id="KAK5920409.1"/>
    </source>
</evidence>
<comment type="caution">
    <text evidence="2">The sequence shown here is derived from an EMBL/GenBank/DDBJ whole genome shotgun (WGS) entry which is preliminary data.</text>
</comment>
<evidence type="ECO:0000313" key="3">
    <source>
        <dbReference type="Proteomes" id="UP001331515"/>
    </source>
</evidence>
<proteinExistence type="predicted"/>
<evidence type="ECO:0000256" key="1">
    <source>
        <dbReference type="SAM" id="MobiDB-lite"/>
    </source>
</evidence>
<feature type="region of interest" description="Disordered" evidence="1">
    <location>
        <begin position="1"/>
        <end position="21"/>
    </location>
</feature>
<protein>
    <submittedName>
        <fullName evidence="2">Uncharacterized protein</fullName>
    </submittedName>
</protein>
<keyword evidence="3" id="KW-1185">Reference proteome</keyword>
<accession>A0AAN8HQI9</accession>
<gene>
    <name evidence="2" type="ORF">CgunFtcFv8_024222</name>
</gene>
<dbReference type="Proteomes" id="UP001331515">
    <property type="component" value="Unassembled WGS sequence"/>
</dbReference>
<name>A0AAN8HQI9_CHAGU</name>
<dbReference type="EMBL" id="JAURVH010001523">
    <property type="protein sequence ID" value="KAK5920409.1"/>
    <property type="molecule type" value="Genomic_DNA"/>
</dbReference>
<organism evidence="2 3">
    <name type="scientific">Champsocephalus gunnari</name>
    <name type="common">Mackerel icefish</name>
    <dbReference type="NCBI Taxonomy" id="52237"/>
    <lineage>
        <taxon>Eukaryota</taxon>
        <taxon>Metazoa</taxon>
        <taxon>Chordata</taxon>
        <taxon>Craniata</taxon>
        <taxon>Vertebrata</taxon>
        <taxon>Euteleostomi</taxon>
        <taxon>Actinopterygii</taxon>
        <taxon>Neopterygii</taxon>
        <taxon>Teleostei</taxon>
        <taxon>Neoteleostei</taxon>
        <taxon>Acanthomorphata</taxon>
        <taxon>Eupercaria</taxon>
        <taxon>Perciformes</taxon>
        <taxon>Notothenioidei</taxon>
        <taxon>Channichthyidae</taxon>
        <taxon>Champsocephalus</taxon>
    </lineage>
</organism>
<sequence length="112" mass="11021">MTHSLGPCGVGGRSPVGSGAEALWGRGPKPCGVGALWGRGPKPCGVGALWGRGPKPCGVGALWGRGPKPCGHSLHYSVAAGGRSQTPLLIRAGAHMAEQKESVAAVDCGSGG</sequence>